<evidence type="ECO:0000256" key="1">
    <source>
        <dbReference type="ARBA" id="ARBA00006485"/>
    </source>
</evidence>
<keyword evidence="3" id="KW-0597">Phosphoprotein</keyword>
<dbReference type="FunFam" id="3.30.200.20:FF:000545">
    <property type="entry name" value="CMGC family protein kinase"/>
    <property type="match status" value="1"/>
</dbReference>
<comment type="caution">
    <text evidence="11">The sequence shown here is derived from an EMBL/GenBank/DDBJ whole genome shotgun (WGS) entry which is preliminary data.</text>
</comment>
<dbReference type="PANTHER" id="PTHR24055">
    <property type="entry name" value="MITOGEN-ACTIVATED PROTEIN KINASE"/>
    <property type="match status" value="1"/>
</dbReference>
<evidence type="ECO:0000256" key="7">
    <source>
        <dbReference type="ARBA" id="ARBA00022840"/>
    </source>
</evidence>
<evidence type="ECO:0000256" key="2">
    <source>
        <dbReference type="ARBA" id="ARBA00022527"/>
    </source>
</evidence>
<dbReference type="SMART" id="SM00220">
    <property type="entry name" value="S_TKc"/>
    <property type="match status" value="1"/>
</dbReference>
<evidence type="ECO:0000256" key="3">
    <source>
        <dbReference type="ARBA" id="ARBA00022553"/>
    </source>
</evidence>
<evidence type="ECO:0000256" key="9">
    <source>
        <dbReference type="SAM" id="MobiDB-lite"/>
    </source>
</evidence>
<keyword evidence="12" id="KW-1185">Reference proteome</keyword>
<dbReference type="InterPro" id="IPR008271">
    <property type="entry name" value="Ser/Thr_kinase_AS"/>
</dbReference>
<evidence type="ECO:0000256" key="4">
    <source>
        <dbReference type="ARBA" id="ARBA00022679"/>
    </source>
</evidence>
<evidence type="ECO:0000256" key="6">
    <source>
        <dbReference type="ARBA" id="ARBA00022777"/>
    </source>
</evidence>
<organism evidence="11 12">
    <name type="scientific">Artemia franciscana</name>
    <name type="common">Brine shrimp</name>
    <name type="synonym">Artemia sanfranciscana</name>
    <dbReference type="NCBI Taxonomy" id="6661"/>
    <lineage>
        <taxon>Eukaryota</taxon>
        <taxon>Metazoa</taxon>
        <taxon>Ecdysozoa</taxon>
        <taxon>Arthropoda</taxon>
        <taxon>Crustacea</taxon>
        <taxon>Branchiopoda</taxon>
        <taxon>Anostraca</taxon>
        <taxon>Artemiidae</taxon>
        <taxon>Artemia</taxon>
    </lineage>
</organism>
<dbReference type="PROSITE" id="PS00107">
    <property type="entry name" value="PROTEIN_KINASE_ATP"/>
    <property type="match status" value="1"/>
</dbReference>
<reference evidence="11" key="1">
    <citation type="submission" date="2023-07" db="EMBL/GenBank/DDBJ databases">
        <title>Chromosome-level genome assembly of Artemia franciscana.</title>
        <authorList>
            <person name="Jo E."/>
        </authorList>
    </citation>
    <scope>NUCLEOTIDE SEQUENCE</scope>
    <source>
        <tissue evidence="11">Whole body</tissue>
    </source>
</reference>
<evidence type="ECO:0000256" key="8">
    <source>
        <dbReference type="PROSITE-ProRule" id="PRU10141"/>
    </source>
</evidence>
<dbReference type="AlphaFoldDB" id="A0AA88IDX5"/>
<dbReference type="InterPro" id="IPR050117">
    <property type="entry name" value="MAPK"/>
</dbReference>
<comment type="similarity">
    <text evidence="1">Belongs to the protein kinase superfamily. CMGC Ser/Thr protein kinase family. CDC2/CDKX subfamily.</text>
</comment>
<gene>
    <name evidence="11" type="ORF">QYM36_004048</name>
</gene>
<feature type="compositionally biased region" description="Acidic residues" evidence="9">
    <location>
        <begin position="545"/>
        <end position="555"/>
    </location>
</feature>
<keyword evidence="2" id="KW-0723">Serine/threonine-protein kinase</keyword>
<dbReference type="SUPFAM" id="SSF56112">
    <property type="entry name" value="Protein kinase-like (PK-like)"/>
    <property type="match status" value="1"/>
</dbReference>
<sequence length="564" mass="64331">MERYKMIGPLGDGTFGTVVLAQRKETGEKVAIKQMKRKYYSWHEALELKEIKSLKKIIHPHIIKLKEVVRENDTLYLIFEHMECNLYELMRSHYDKGDKGFPESTVRIVAYQVLDGLNYMHSLGIFHRDLKPENILCSNLGVIKIGDFGLARDIASRPPYTDYVSTRWYRAPEVLLQASYYSFPIDIWAVGCIVAEMYTFRPLFPGSSQIDQLFKICTISGTPTQDEWPDGYLLAQKMNFRFPKYRRRPLDSVVAAASLEALHLLTAMLEWNPNLRPSAKQALAHAYFTGSREMLPNSKQYRNTPHIQDEQKRYVPFQNKGPPNPWQKISDARGPGENKSVNLANGTVNSRGTANDKIDWLSRTRVTHTNKNNNNFIGQNFSDIQENRASIKQSPESVPILVHHSSANSGKTAGRRILIDGFHHPSLPMSGNSRLDWKGMNSIDTSDKAVQVPETPKNRHSHCVKRDDGSLPRKQLFRPLNQRIRPLEQQKLGRLESQREASRTIPRLRPVSLPSLKLPRTSALTGLRHNVETSTTKSLSGIGDLPEESFPDEDESCRYSPEKN</sequence>
<evidence type="ECO:0000313" key="12">
    <source>
        <dbReference type="Proteomes" id="UP001187531"/>
    </source>
</evidence>
<dbReference type="CDD" id="cd07830">
    <property type="entry name" value="STKc_MAK_like"/>
    <property type="match status" value="1"/>
</dbReference>
<dbReference type="GO" id="GO:0004674">
    <property type="term" value="F:protein serine/threonine kinase activity"/>
    <property type="evidence" value="ECO:0007669"/>
    <property type="project" value="UniProtKB-KW"/>
</dbReference>
<dbReference type="PROSITE" id="PS00108">
    <property type="entry name" value="PROTEIN_KINASE_ST"/>
    <property type="match status" value="1"/>
</dbReference>
<dbReference type="Gene3D" id="1.10.510.10">
    <property type="entry name" value="Transferase(Phosphotransferase) domain 1"/>
    <property type="match status" value="1"/>
</dbReference>
<protein>
    <recommendedName>
        <fullName evidence="10">Protein kinase domain-containing protein</fullName>
    </recommendedName>
</protein>
<dbReference type="EMBL" id="JAVRJZ010000007">
    <property type="protein sequence ID" value="KAK2720007.1"/>
    <property type="molecule type" value="Genomic_DNA"/>
</dbReference>
<evidence type="ECO:0000313" key="11">
    <source>
        <dbReference type="EMBL" id="KAK2720007.1"/>
    </source>
</evidence>
<evidence type="ECO:0000256" key="5">
    <source>
        <dbReference type="ARBA" id="ARBA00022741"/>
    </source>
</evidence>
<dbReference type="GO" id="GO:0005524">
    <property type="term" value="F:ATP binding"/>
    <property type="evidence" value="ECO:0007669"/>
    <property type="project" value="UniProtKB-UniRule"/>
</dbReference>
<accession>A0AA88IDX5</accession>
<feature type="domain" description="Protein kinase" evidence="10">
    <location>
        <begin position="4"/>
        <end position="288"/>
    </location>
</feature>
<keyword evidence="5 8" id="KW-0547">Nucleotide-binding</keyword>
<feature type="region of interest" description="Disordered" evidence="9">
    <location>
        <begin position="449"/>
        <end position="470"/>
    </location>
</feature>
<dbReference type="FunFam" id="1.10.510.10:FF:000104">
    <property type="entry name" value="serine/threonine-protein kinase MAK isoform X1"/>
    <property type="match status" value="1"/>
</dbReference>
<dbReference type="InterPro" id="IPR011009">
    <property type="entry name" value="Kinase-like_dom_sf"/>
</dbReference>
<dbReference type="InterPro" id="IPR017441">
    <property type="entry name" value="Protein_kinase_ATP_BS"/>
</dbReference>
<dbReference type="PROSITE" id="PS50011">
    <property type="entry name" value="PROTEIN_KINASE_DOM"/>
    <property type="match status" value="1"/>
</dbReference>
<keyword evidence="4" id="KW-0808">Transferase</keyword>
<feature type="region of interest" description="Disordered" evidence="9">
    <location>
        <begin position="527"/>
        <end position="564"/>
    </location>
</feature>
<name>A0AA88IDX5_ARTSF</name>
<keyword evidence="6" id="KW-0418">Kinase</keyword>
<proteinExistence type="inferred from homology"/>
<feature type="binding site" evidence="8">
    <location>
        <position position="33"/>
    </location>
    <ligand>
        <name>ATP</name>
        <dbReference type="ChEBI" id="CHEBI:30616"/>
    </ligand>
</feature>
<dbReference type="Proteomes" id="UP001187531">
    <property type="component" value="Unassembled WGS sequence"/>
</dbReference>
<dbReference type="Pfam" id="PF00069">
    <property type="entry name" value="Pkinase"/>
    <property type="match status" value="1"/>
</dbReference>
<dbReference type="InterPro" id="IPR000719">
    <property type="entry name" value="Prot_kinase_dom"/>
</dbReference>
<keyword evidence="7 8" id="KW-0067">ATP-binding</keyword>
<evidence type="ECO:0000259" key="10">
    <source>
        <dbReference type="PROSITE" id="PS50011"/>
    </source>
</evidence>
<dbReference type="Gene3D" id="3.30.200.20">
    <property type="entry name" value="Phosphorylase Kinase, domain 1"/>
    <property type="match status" value="1"/>
</dbReference>